<feature type="coiled-coil region" evidence="1">
    <location>
        <begin position="114"/>
        <end position="160"/>
    </location>
</feature>
<sequence>MAIQPKTGILRRYWTAFLDLLNEFIPTRVHLRDSAEQMLSILDVKADAVSFAMAQADQSYENLQAEVLNHEGLSREATHFLREKNEAAAKRCLALKLQSEESIKRLKTIYGSRQQEAEAAVVAFRTQKKEVEERVAKLPELEHEVRLIEMQEQIQKKEQRLSLEAPRASFDGLVKELEIKKAQLRNRELLLSDPNAKLDLEIKEASEHRRLEEAFEKLKQQVGFGEGSAIEAEFSEDTTVSDAQKLLEAPRYSGLLDVCRPTLAGVRRERR</sequence>
<gene>
    <name evidence="2" type="ORF">A3K06_00870</name>
</gene>
<keyword evidence="1" id="KW-0175">Coiled coil</keyword>
<evidence type="ECO:0000313" key="2">
    <source>
        <dbReference type="EMBL" id="OGE74582.1"/>
    </source>
</evidence>
<organism evidence="2 3">
    <name type="scientific">Candidatus Doudnabacteria bacterium RIFCSPHIGHO2_01_52_17</name>
    <dbReference type="NCBI Taxonomy" id="1817820"/>
    <lineage>
        <taxon>Bacteria</taxon>
        <taxon>Candidatus Doudnaibacteriota</taxon>
    </lineage>
</organism>
<name>A0A1F5NAJ2_9BACT</name>
<dbReference type="Proteomes" id="UP000176547">
    <property type="component" value="Unassembled WGS sequence"/>
</dbReference>
<proteinExistence type="predicted"/>
<evidence type="ECO:0000256" key="1">
    <source>
        <dbReference type="SAM" id="Coils"/>
    </source>
</evidence>
<comment type="caution">
    <text evidence="2">The sequence shown here is derived from an EMBL/GenBank/DDBJ whole genome shotgun (WGS) entry which is preliminary data.</text>
</comment>
<protein>
    <recommendedName>
        <fullName evidence="4">PspA/IM30 family protein</fullName>
    </recommendedName>
</protein>
<evidence type="ECO:0000313" key="3">
    <source>
        <dbReference type="Proteomes" id="UP000176547"/>
    </source>
</evidence>
<reference evidence="2 3" key="1">
    <citation type="journal article" date="2016" name="Nat. Commun.">
        <title>Thousands of microbial genomes shed light on interconnected biogeochemical processes in an aquifer system.</title>
        <authorList>
            <person name="Anantharaman K."/>
            <person name="Brown C.T."/>
            <person name="Hug L.A."/>
            <person name="Sharon I."/>
            <person name="Castelle C.J."/>
            <person name="Probst A.J."/>
            <person name="Thomas B.C."/>
            <person name="Singh A."/>
            <person name="Wilkins M.J."/>
            <person name="Karaoz U."/>
            <person name="Brodie E.L."/>
            <person name="Williams K.H."/>
            <person name="Hubbard S.S."/>
            <person name="Banfield J.F."/>
        </authorList>
    </citation>
    <scope>NUCLEOTIDE SEQUENCE [LARGE SCALE GENOMIC DNA]</scope>
</reference>
<dbReference type="EMBL" id="MFEG01000055">
    <property type="protein sequence ID" value="OGE74582.1"/>
    <property type="molecule type" value="Genomic_DNA"/>
</dbReference>
<dbReference type="AlphaFoldDB" id="A0A1F5NAJ2"/>
<accession>A0A1F5NAJ2</accession>
<evidence type="ECO:0008006" key="4">
    <source>
        <dbReference type="Google" id="ProtNLM"/>
    </source>
</evidence>